<gene>
    <name evidence="1" type="ORF">CARN1_0089</name>
</gene>
<proteinExistence type="predicted"/>
<dbReference type="Gene3D" id="1.25.40.10">
    <property type="entry name" value="Tetratricopeptide repeat domain"/>
    <property type="match status" value="1"/>
</dbReference>
<dbReference type="AlphaFoldDB" id="E6PEM9"/>
<dbReference type="EMBL" id="CABL01000005">
    <property type="protein sequence ID" value="CBH74914.1"/>
    <property type="molecule type" value="Genomic_DNA"/>
</dbReference>
<dbReference type="SUPFAM" id="SSF56059">
    <property type="entry name" value="Glutathione synthetase ATP-binding domain-like"/>
    <property type="match status" value="1"/>
</dbReference>
<dbReference type="SMART" id="SM00028">
    <property type="entry name" value="TPR"/>
    <property type="match status" value="3"/>
</dbReference>
<sequence length="467" mass="52574">MHDVPGSGANQTFSHGDVGRANQEALRLRALGDLRGALALLDAASEQSPPLAEIFSNRGFIAAELGERELARSSYARAVELDPYLLAARLGYGAELYAVGDLEGSRSQYRLALGIDEENIVAHLAMYELEQQLGNRAKALAHQKRALAVQQLFSSIAPKERRRILALCAPGDWFANTPLEYLVDRETTTLHKLYLTTPDRLAALRLPEYDALFNAIGESSENVEMLLLAELIAKMLGRPILNDPLRVLETNRVRCARLAARIADCHAPETLERSREELNNEAIHRPTIVRPVDSHAGKGARRVGTTAELQGYLGETTGERFFLTPWIDYASPDGFFRKYRLVAVDGEIFPYHLAISSNWMVHYYSSEMKAEQWMRDDERAFLENWRGIFPPAAASALERLVESLGLEYVGFDCSIDREGRLLLFEADPAIIVHLTDDRELFAYKYQHVPKIFRAFERLIDRQHARPA</sequence>
<reference evidence="1" key="1">
    <citation type="submission" date="2009-10" db="EMBL/GenBank/DDBJ databases">
        <title>Diversity of trophic interactions inside an arsenic-rich microbial ecosystem.</title>
        <authorList>
            <person name="Bertin P.N."/>
            <person name="Heinrich-Salmeron A."/>
            <person name="Pelletier E."/>
            <person name="Goulhen-Chollet F."/>
            <person name="Arsene-Ploetze F."/>
            <person name="Gallien S."/>
            <person name="Calteau A."/>
            <person name="Vallenet D."/>
            <person name="Casiot C."/>
            <person name="Chane-Woon-Ming B."/>
            <person name="Giloteaux L."/>
            <person name="Barakat M."/>
            <person name="Bonnefoy V."/>
            <person name="Bruneel O."/>
            <person name="Chandler M."/>
            <person name="Cleiss J."/>
            <person name="Duran R."/>
            <person name="Elbaz-Poulichet F."/>
            <person name="Fonknechten N."/>
            <person name="Lauga B."/>
            <person name="Mornico D."/>
            <person name="Ortet P."/>
            <person name="Schaeffer C."/>
            <person name="Siguier P."/>
            <person name="Alexander Thil Smith A."/>
            <person name="Van Dorsselaer A."/>
            <person name="Weissenbach J."/>
            <person name="Medigue C."/>
            <person name="Le Paslier D."/>
        </authorList>
    </citation>
    <scope>NUCLEOTIDE SEQUENCE</scope>
</reference>
<accession>E6PEM9</accession>
<evidence type="ECO:0000313" key="1">
    <source>
        <dbReference type="EMBL" id="CBH74914.1"/>
    </source>
</evidence>
<dbReference type="InterPro" id="IPR011990">
    <property type="entry name" value="TPR-like_helical_dom_sf"/>
</dbReference>
<dbReference type="InterPro" id="IPR019734">
    <property type="entry name" value="TPR_rpt"/>
</dbReference>
<protein>
    <submittedName>
        <fullName evidence="1">Uncharacterized protein</fullName>
    </submittedName>
</protein>
<name>E6PEM9_9ZZZZ</name>
<dbReference type="SUPFAM" id="SSF48452">
    <property type="entry name" value="TPR-like"/>
    <property type="match status" value="1"/>
</dbReference>
<dbReference type="PROSITE" id="PS50005">
    <property type="entry name" value="TPR"/>
    <property type="match status" value="1"/>
</dbReference>
<organism evidence="1">
    <name type="scientific">mine drainage metagenome</name>
    <dbReference type="NCBI Taxonomy" id="410659"/>
    <lineage>
        <taxon>unclassified sequences</taxon>
        <taxon>metagenomes</taxon>
        <taxon>ecological metagenomes</taxon>
    </lineage>
</organism>
<comment type="caution">
    <text evidence="1">The sequence shown here is derived from an EMBL/GenBank/DDBJ whole genome shotgun (WGS) entry which is preliminary data.</text>
</comment>